<accession>R7UTM7</accession>
<sequence>MDNAAFAKALSAALLDPQVRSSIGGIVAESIKQELVALRAEVKQKNAIIDQLKRRVDDLESTNEDLEQYQRRNSLRISGLLEEDNEDTFQRSLCVINETMKVEPPIQEQDIDRLHRVGKRDGGKPRSIIVKFATYRARHRVMQCRRNLKNSNIFINEDLTRERSKLLYQSRLTKRQEKIKDCWTHDGSIVFKDLK</sequence>
<gene>
    <name evidence="2" type="ORF">CAPTEDRAFT_215901</name>
</gene>
<keyword evidence="1" id="KW-0175">Coiled coil</keyword>
<protein>
    <submittedName>
        <fullName evidence="2 3">Uncharacterized protein</fullName>
    </submittedName>
</protein>
<reference evidence="2 4" key="2">
    <citation type="journal article" date="2013" name="Nature">
        <title>Insights into bilaterian evolution from three spiralian genomes.</title>
        <authorList>
            <person name="Simakov O."/>
            <person name="Marletaz F."/>
            <person name="Cho S.J."/>
            <person name="Edsinger-Gonzales E."/>
            <person name="Havlak P."/>
            <person name="Hellsten U."/>
            <person name="Kuo D.H."/>
            <person name="Larsson T."/>
            <person name="Lv J."/>
            <person name="Arendt D."/>
            <person name="Savage R."/>
            <person name="Osoegawa K."/>
            <person name="de Jong P."/>
            <person name="Grimwood J."/>
            <person name="Chapman J.A."/>
            <person name="Shapiro H."/>
            <person name="Aerts A."/>
            <person name="Otillar R.P."/>
            <person name="Terry A.Y."/>
            <person name="Boore J.L."/>
            <person name="Grigoriev I.V."/>
            <person name="Lindberg D.R."/>
            <person name="Seaver E.C."/>
            <person name="Weisblat D.A."/>
            <person name="Putnam N.H."/>
            <person name="Rokhsar D.S."/>
        </authorList>
    </citation>
    <scope>NUCLEOTIDE SEQUENCE</scope>
    <source>
        <strain evidence="2 4">I ESC-2004</strain>
    </source>
</reference>
<evidence type="ECO:0000256" key="1">
    <source>
        <dbReference type="SAM" id="Coils"/>
    </source>
</evidence>
<dbReference type="Proteomes" id="UP000014760">
    <property type="component" value="Unassembled WGS sequence"/>
</dbReference>
<dbReference type="EMBL" id="AMQN01041682">
    <property type="status" value="NOT_ANNOTATED_CDS"/>
    <property type="molecule type" value="Genomic_DNA"/>
</dbReference>
<organism evidence="2">
    <name type="scientific">Capitella teleta</name>
    <name type="common">Polychaete worm</name>
    <dbReference type="NCBI Taxonomy" id="283909"/>
    <lineage>
        <taxon>Eukaryota</taxon>
        <taxon>Metazoa</taxon>
        <taxon>Spiralia</taxon>
        <taxon>Lophotrochozoa</taxon>
        <taxon>Annelida</taxon>
        <taxon>Polychaeta</taxon>
        <taxon>Sedentaria</taxon>
        <taxon>Scolecida</taxon>
        <taxon>Capitellidae</taxon>
        <taxon>Capitella</taxon>
    </lineage>
</organism>
<evidence type="ECO:0000313" key="3">
    <source>
        <dbReference type="EnsemblMetazoa" id="CapteP215901"/>
    </source>
</evidence>
<dbReference type="PANTHER" id="PTHR11505">
    <property type="entry name" value="L1 TRANSPOSABLE ELEMENT-RELATED"/>
    <property type="match status" value="1"/>
</dbReference>
<dbReference type="AlphaFoldDB" id="R7UTM7"/>
<evidence type="ECO:0000313" key="2">
    <source>
        <dbReference type="EMBL" id="ELU09530.1"/>
    </source>
</evidence>
<dbReference type="InterPro" id="IPR004244">
    <property type="entry name" value="Transposase_22"/>
</dbReference>
<dbReference type="EnsemblMetazoa" id="CapteT215901">
    <property type="protein sequence ID" value="CapteP215901"/>
    <property type="gene ID" value="CapteG215901"/>
</dbReference>
<name>R7UTM7_CAPTE</name>
<reference evidence="4" key="1">
    <citation type="submission" date="2012-12" db="EMBL/GenBank/DDBJ databases">
        <authorList>
            <person name="Hellsten U."/>
            <person name="Grimwood J."/>
            <person name="Chapman J.A."/>
            <person name="Shapiro H."/>
            <person name="Aerts A."/>
            <person name="Otillar R.P."/>
            <person name="Terry A.Y."/>
            <person name="Boore J.L."/>
            <person name="Simakov O."/>
            <person name="Marletaz F."/>
            <person name="Cho S.-J."/>
            <person name="Edsinger-Gonzales E."/>
            <person name="Havlak P."/>
            <person name="Kuo D.-H."/>
            <person name="Larsson T."/>
            <person name="Lv J."/>
            <person name="Arendt D."/>
            <person name="Savage R."/>
            <person name="Osoegawa K."/>
            <person name="de Jong P."/>
            <person name="Lindberg D.R."/>
            <person name="Seaver E.C."/>
            <person name="Weisblat D.A."/>
            <person name="Putnam N.H."/>
            <person name="Grigoriev I.V."/>
            <person name="Rokhsar D.S."/>
        </authorList>
    </citation>
    <scope>NUCLEOTIDE SEQUENCE</scope>
    <source>
        <strain evidence="4">I ESC-2004</strain>
    </source>
</reference>
<proteinExistence type="predicted"/>
<dbReference type="EMBL" id="KB298209">
    <property type="protein sequence ID" value="ELU09530.1"/>
    <property type="molecule type" value="Genomic_DNA"/>
</dbReference>
<dbReference type="Gene3D" id="3.30.70.1820">
    <property type="entry name" value="L1 transposable element, RRM domain"/>
    <property type="match status" value="1"/>
</dbReference>
<evidence type="ECO:0000313" key="4">
    <source>
        <dbReference type="Proteomes" id="UP000014760"/>
    </source>
</evidence>
<feature type="coiled-coil region" evidence="1">
    <location>
        <begin position="28"/>
        <end position="72"/>
    </location>
</feature>
<dbReference type="HOGENOM" id="CLU_065234_0_0_1"/>
<dbReference type="OrthoDB" id="10046076at2759"/>
<reference evidence="3" key="3">
    <citation type="submission" date="2015-06" db="UniProtKB">
        <authorList>
            <consortium name="EnsemblMetazoa"/>
        </authorList>
    </citation>
    <scope>IDENTIFICATION</scope>
</reference>
<keyword evidence="4" id="KW-1185">Reference proteome</keyword>
<feature type="non-terminal residue" evidence="2">
    <location>
        <position position="195"/>
    </location>
</feature>
<dbReference type="OMA" id="MCERFND"/>